<sequence>MRTSSNSLGFTTGGALGEDHRVSAGKVVGKLIVRFGHGKMESYSALPFQPFPLPSLDARFFAASPVNPFKQIAELCRSYDHRAVSR</sequence>
<dbReference type="KEGG" id="rhl:LPU83_pLPU83d_1083"/>
<organism evidence="1 2">
    <name type="scientific">Rhizobium favelukesii</name>
    <dbReference type="NCBI Taxonomy" id="348824"/>
    <lineage>
        <taxon>Bacteria</taxon>
        <taxon>Pseudomonadati</taxon>
        <taxon>Pseudomonadota</taxon>
        <taxon>Alphaproteobacteria</taxon>
        <taxon>Hyphomicrobiales</taxon>
        <taxon>Rhizobiaceae</taxon>
        <taxon>Rhizobium/Agrobacterium group</taxon>
        <taxon>Rhizobium</taxon>
    </lineage>
</organism>
<proteinExistence type="predicted"/>
<keyword evidence="1" id="KW-0614">Plasmid</keyword>
<protein>
    <submittedName>
        <fullName evidence="1">Uncharacterized protein</fullName>
    </submittedName>
</protein>
<geneLocation type="plasmid" evidence="1 2">
    <name>pLPU83d</name>
</geneLocation>
<keyword evidence="2" id="KW-1185">Reference proteome</keyword>
<evidence type="ECO:0000313" key="2">
    <source>
        <dbReference type="Proteomes" id="UP000019443"/>
    </source>
</evidence>
<dbReference type="RefSeq" id="WP_176703659.1">
    <property type="nucleotide sequence ID" value="NZ_ATTO01000137.1"/>
</dbReference>
<dbReference type="HOGENOM" id="CLU_2495757_0_0_5"/>
<evidence type="ECO:0000313" key="1">
    <source>
        <dbReference type="EMBL" id="CDM62453.1"/>
    </source>
</evidence>
<reference evidence="1" key="1">
    <citation type="submission" date="2013-11" db="EMBL/GenBank/DDBJ databases">
        <title>Draft genome sequence of the broad-host-range Rhizobium sp. LPU83 strain, a member of the low-genetic diversity Oregon-like Rhizobium sp. group.</title>
        <authorList>
            <person name="Wibberg D."/>
            <person name="Puehler A."/>
            <person name="Schlueter A."/>
        </authorList>
    </citation>
    <scope>NUCLEOTIDE SEQUENCE [LARGE SCALE GENOMIC DNA]</scope>
    <source>
        <strain evidence="1">LPU83</strain>
        <plasmid evidence="1">pLPU83d</plasmid>
    </source>
</reference>
<dbReference type="Proteomes" id="UP000019443">
    <property type="component" value="Plasmid pLPU83d"/>
</dbReference>
<name>W6RUX9_9HYPH</name>
<accession>W6RUX9</accession>
<dbReference type="EMBL" id="HG916855">
    <property type="protein sequence ID" value="CDM62453.1"/>
    <property type="molecule type" value="Genomic_DNA"/>
</dbReference>
<dbReference type="AlphaFoldDB" id="W6RUX9"/>
<gene>
    <name evidence="1" type="ORF">LPU83_pLPU83d_1083</name>
</gene>